<dbReference type="SUPFAM" id="SSF56112">
    <property type="entry name" value="Protein kinase-like (PK-like)"/>
    <property type="match status" value="2"/>
</dbReference>
<evidence type="ECO:0000259" key="11">
    <source>
        <dbReference type="PROSITE" id="PS50011"/>
    </source>
</evidence>
<dbReference type="EC" id="2.7.11.1" evidence="2"/>
<dbReference type="CDD" id="cd00053">
    <property type="entry name" value="EGF"/>
    <property type="match status" value="1"/>
</dbReference>
<comment type="catalytic activity">
    <reaction evidence="6">
        <text>L-threonyl-[protein] + ATP = O-phospho-L-threonyl-[protein] + ADP + H(+)</text>
        <dbReference type="Rhea" id="RHEA:46608"/>
        <dbReference type="Rhea" id="RHEA-COMP:11060"/>
        <dbReference type="Rhea" id="RHEA-COMP:11605"/>
        <dbReference type="ChEBI" id="CHEBI:15378"/>
        <dbReference type="ChEBI" id="CHEBI:30013"/>
        <dbReference type="ChEBI" id="CHEBI:30616"/>
        <dbReference type="ChEBI" id="CHEBI:61977"/>
        <dbReference type="ChEBI" id="CHEBI:456216"/>
        <dbReference type="EC" id="2.7.11.1"/>
    </reaction>
</comment>
<evidence type="ECO:0000256" key="9">
    <source>
        <dbReference type="SAM" id="Phobius"/>
    </source>
</evidence>
<evidence type="ECO:0000256" key="8">
    <source>
        <dbReference type="PROSITE-ProRule" id="PRU10141"/>
    </source>
</evidence>
<dbReference type="FunFam" id="3.30.200.20:FF:001238">
    <property type="entry name" value="Os08g0179000 protein"/>
    <property type="match status" value="1"/>
</dbReference>
<evidence type="ECO:0000259" key="13">
    <source>
        <dbReference type="PROSITE" id="PS50948"/>
    </source>
</evidence>
<comment type="caution">
    <text evidence="14">The sequence shown here is derived from an EMBL/GenBank/DDBJ whole genome shotgun (WGS) entry which is preliminary data.</text>
</comment>
<dbReference type="SMART" id="SM00473">
    <property type="entry name" value="PAN_AP"/>
    <property type="match status" value="2"/>
</dbReference>
<dbReference type="Pfam" id="PF00069">
    <property type="entry name" value="Pkinase"/>
    <property type="match status" value="1"/>
</dbReference>
<keyword evidence="15" id="KW-1185">Reference proteome</keyword>
<feature type="domain" description="Protein kinase" evidence="11">
    <location>
        <begin position="521"/>
        <end position="803"/>
    </location>
</feature>
<dbReference type="InterPro" id="IPR003609">
    <property type="entry name" value="Pan_app"/>
</dbReference>
<sequence>MMAWPAITYGAILLIVLLLPPKRCASNDRLVPGKPLWPGATVVSASGGFSMGFFSPTSSSAADRLYLGIWYSDVPRLTVVWVANREAPATNGTSSATPTLSLTDTANLVLSDADRRVLWTTNVTGATSSSPPSPAAATGLAAVLLSTGNLVIRSPNGTTLWQSFDHPADTFLPGMKIGVRYKTRAGARLVSWKGPDDPSPGPFSYGSDPDMFLQTVIWNGTRPVARTAPWTGSMVSSQVQVNTSVIFYDFAIVSNEEEVYMTYSISDGAAPFRVVLTYSGELRFETWVSSAWALVYGWPAWDCNRYGHCGPNGYCDNKLVVPTCKCLDGFEPTSLEDWSKGRFSQGCRRTEALRCGGDGFLAWPWIKAPDKFVLVENRTAEECAVACTKNCSCVAYAYANLSTSSTKKDGTRCLLWAGELIDTEKVTSAGSDTLYLRIAGLDAGTRAKTNSVKIVLPAVLVSVILALTGISLAWLKFRGNKQKLGKHKMPVLKNSDSDTPIEGFEFQVASFRDIAAMTNNFHESFMIGQGGFGKVYKVELDGREVAIKRLSRDSEQGIAEFRNEVILIAKLQHRNLVRFLSCCIEGDEKLLIFEYMPNKSLDALLFTITYATVLLLLLPRGASDDRLVLGKPLLPGNTIVSDGGSFALGFFSPSNSTPAKLYLGIWYNDIPRLTAVWVANRGTPAANSTSSAPRLTLTNTSNLVLFDTSGRVLWMTNVTGDQSSPPATGLAAVLLNTGNLVIQSPNGTILWQSFEHPADTFLPWMKICTRYRSRDGERLVSWKGPDDPSPGSFTYGMDPDTFLQTFVWNGTRPMARSAPWTGDLSISGQFWLNTTVIIYMDIVNTEEEMYITYRLSDGSVPTRFVLTYSGEYQLQSWGSLDWVIAGKWPANECDLYGHCGPNGYCDGTVTVPTCKCLDGYMPASLEDWSSGRFSQGCRLKEALRCGDGGFVALSGVKPPDKFVLVANRTSEECAMECTKNCSCVAYSYANLSSSGSTKKDGTRCLVWAGELIDTEKLRGVHGISSDTLYLRTATGLDAGTRSKNSAVKIVLPAVLISGILMLTGTSLAWFKFKEYAMRGIFSAKSDVYSFGVLTLEVVSGVKISSTDHIMDSENLIVYAWNLWKEGQAKDLDNPNDRPLMSSVVFILENGSSTLPIPNKPVYFVHNNNRVDQIRDTTQNSKNSVTLSALEGR</sequence>
<keyword evidence="14" id="KW-0808">Transferase</keyword>
<dbReference type="InterPro" id="IPR017441">
    <property type="entry name" value="Protein_kinase_ATP_BS"/>
</dbReference>
<dbReference type="Gene3D" id="1.10.510.10">
    <property type="entry name" value="Transferase(Phosphotransferase) domain 1"/>
    <property type="match status" value="1"/>
</dbReference>
<evidence type="ECO:0000256" key="5">
    <source>
        <dbReference type="ARBA" id="ARBA00023170"/>
    </source>
</evidence>
<name>A0A1E5ULP8_9POAL</name>
<dbReference type="STRING" id="888268.A0A1E5ULP8"/>
<dbReference type="Gene3D" id="3.30.200.20">
    <property type="entry name" value="Phosphorylase Kinase, domain 1"/>
    <property type="match status" value="1"/>
</dbReference>
<feature type="transmembrane region" description="Helical" evidence="9">
    <location>
        <begin position="1049"/>
        <end position="1070"/>
    </location>
</feature>
<dbReference type="InterPro" id="IPR011009">
    <property type="entry name" value="Kinase-like_dom_sf"/>
</dbReference>
<keyword evidence="8" id="KW-0547">Nucleotide-binding</keyword>
<dbReference type="PROSITE" id="PS50011">
    <property type="entry name" value="PROTEIN_KINASE_DOM"/>
    <property type="match status" value="1"/>
</dbReference>
<keyword evidence="3 10" id="KW-0732">Signal</keyword>
<accession>A0A1E5ULP8</accession>
<keyword evidence="4" id="KW-1015">Disulfide bond</keyword>
<dbReference type="PANTHER" id="PTHR32444:SF118">
    <property type="entry name" value="OS09G0551150 PROTEIN"/>
    <property type="match status" value="1"/>
</dbReference>
<protein>
    <recommendedName>
        <fullName evidence="2">non-specific serine/threonine protein kinase</fullName>
        <ecNumber evidence="2">2.7.11.1</ecNumber>
    </recommendedName>
</protein>
<organism evidence="14 15">
    <name type="scientific">Dichanthelium oligosanthes</name>
    <dbReference type="NCBI Taxonomy" id="888268"/>
    <lineage>
        <taxon>Eukaryota</taxon>
        <taxon>Viridiplantae</taxon>
        <taxon>Streptophyta</taxon>
        <taxon>Embryophyta</taxon>
        <taxon>Tracheophyta</taxon>
        <taxon>Spermatophyta</taxon>
        <taxon>Magnoliopsida</taxon>
        <taxon>Liliopsida</taxon>
        <taxon>Poales</taxon>
        <taxon>Poaceae</taxon>
        <taxon>PACMAD clade</taxon>
        <taxon>Panicoideae</taxon>
        <taxon>Panicodae</taxon>
        <taxon>Paniceae</taxon>
        <taxon>Dichantheliinae</taxon>
        <taxon>Dichanthelium</taxon>
    </lineage>
</organism>
<keyword evidence="14" id="KW-0418">Kinase</keyword>
<dbReference type="InterPro" id="IPR036426">
    <property type="entry name" value="Bulb-type_lectin_dom_sf"/>
</dbReference>
<dbReference type="CDD" id="cd01098">
    <property type="entry name" value="PAN_AP_plant"/>
    <property type="match status" value="2"/>
</dbReference>
<evidence type="ECO:0000256" key="3">
    <source>
        <dbReference type="ARBA" id="ARBA00022729"/>
    </source>
</evidence>
<keyword evidence="9" id="KW-0812">Transmembrane</keyword>
<dbReference type="GO" id="GO:0005524">
    <property type="term" value="F:ATP binding"/>
    <property type="evidence" value="ECO:0007669"/>
    <property type="project" value="UniProtKB-UniRule"/>
</dbReference>
<dbReference type="GO" id="GO:0051707">
    <property type="term" value="P:response to other organism"/>
    <property type="evidence" value="ECO:0007669"/>
    <property type="project" value="UniProtKB-ARBA"/>
</dbReference>
<dbReference type="GO" id="GO:0004674">
    <property type="term" value="F:protein serine/threonine kinase activity"/>
    <property type="evidence" value="ECO:0007669"/>
    <property type="project" value="UniProtKB-EC"/>
</dbReference>
<evidence type="ECO:0000313" key="14">
    <source>
        <dbReference type="EMBL" id="OEL13735.1"/>
    </source>
</evidence>
<keyword evidence="5 14" id="KW-0675">Receptor</keyword>
<evidence type="ECO:0000256" key="4">
    <source>
        <dbReference type="ARBA" id="ARBA00023157"/>
    </source>
</evidence>
<feature type="domain" description="Apple" evidence="13">
    <location>
        <begin position="945"/>
        <end position="1033"/>
    </location>
</feature>
<proteinExistence type="predicted"/>
<evidence type="ECO:0000256" key="6">
    <source>
        <dbReference type="ARBA" id="ARBA00047899"/>
    </source>
</evidence>
<dbReference type="GO" id="GO:0048544">
    <property type="term" value="P:recognition of pollen"/>
    <property type="evidence" value="ECO:0007669"/>
    <property type="project" value="InterPro"/>
</dbReference>
<dbReference type="Gene3D" id="2.90.10.10">
    <property type="entry name" value="Bulb-type lectin domain"/>
    <property type="match status" value="2"/>
</dbReference>
<dbReference type="GO" id="GO:0016020">
    <property type="term" value="C:membrane"/>
    <property type="evidence" value="ECO:0007669"/>
    <property type="project" value="UniProtKB-SubCell"/>
</dbReference>
<dbReference type="InterPro" id="IPR000858">
    <property type="entry name" value="S_locus_glycoprot_dom"/>
</dbReference>
<comment type="subcellular location">
    <subcellularLocation>
        <location evidence="1">Membrane</location>
        <topology evidence="1">Single-pass type I membrane protein</topology>
    </subcellularLocation>
</comment>
<evidence type="ECO:0000313" key="15">
    <source>
        <dbReference type="Proteomes" id="UP000095767"/>
    </source>
</evidence>
<dbReference type="EMBL" id="LWDX02072444">
    <property type="protein sequence ID" value="OEL13735.1"/>
    <property type="molecule type" value="Genomic_DNA"/>
</dbReference>
<reference evidence="14 15" key="1">
    <citation type="submission" date="2016-09" db="EMBL/GenBank/DDBJ databases">
        <title>The draft genome of Dichanthelium oligosanthes: A C3 panicoid grass species.</title>
        <authorList>
            <person name="Studer A.J."/>
            <person name="Schnable J.C."/>
            <person name="Brutnell T.P."/>
        </authorList>
    </citation>
    <scope>NUCLEOTIDE SEQUENCE [LARGE SCALE GENOMIC DNA]</scope>
    <source>
        <strain evidence="15">cv. Kellogg 1175</strain>
        <tissue evidence="14">Leaf</tissue>
    </source>
</reference>
<dbReference type="InterPro" id="IPR001480">
    <property type="entry name" value="Bulb-type_lectin_dom"/>
</dbReference>
<dbReference type="PROSITE" id="PS50948">
    <property type="entry name" value="PAN"/>
    <property type="match status" value="2"/>
</dbReference>
<dbReference type="OrthoDB" id="785331at2759"/>
<feature type="domain" description="Bulb-type lectin" evidence="12">
    <location>
        <begin position="624"/>
        <end position="755"/>
    </location>
</feature>
<dbReference type="CDD" id="cd00028">
    <property type="entry name" value="B_lectin"/>
    <property type="match status" value="2"/>
</dbReference>
<dbReference type="Pfam" id="PF01453">
    <property type="entry name" value="B_lectin"/>
    <property type="match status" value="2"/>
</dbReference>
<feature type="domain" description="Bulb-type lectin" evidence="12">
    <location>
        <begin position="27"/>
        <end position="165"/>
    </location>
</feature>
<dbReference type="PROSITE" id="PS50927">
    <property type="entry name" value="BULB_LECTIN"/>
    <property type="match status" value="2"/>
</dbReference>
<dbReference type="PROSITE" id="PS00107">
    <property type="entry name" value="PROTEIN_KINASE_ATP"/>
    <property type="match status" value="1"/>
</dbReference>
<dbReference type="InterPro" id="IPR000719">
    <property type="entry name" value="Prot_kinase_dom"/>
</dbReference>
<dbReference type="SUPFAM" id="SSF51110">
    <property type="entry name" value="alpha-D-mannose-specific plant lectins"/>
    <property type="match status" value="2"/>
</dbReference>
<dbReference type="AlphaFoldDB" id="A0A1E5ULP8"/>
<keyword evidence="9" id="KW-1133">Transmembrane helix</keyword>
<feature type="binding site" evidence="8">
    <location>
        <position position="548"/>
    </location>
    <ligand>
        <name>ATP</name>
        <dbReference type="ChEBI" id="CHEBI:30616"/>
    </ligand>
</feature>
<dbReference type="SMART" id="SM00108">
    <property type="entry name" value="B_lectin"/>
    <property type="match status" value="2"/>
</dbReference>
<dbReference type="PANTHER" id="PTHR32444">
    <property type="entry name" value="BULB-TYPE LECTIN DOMAIN-CONTAINING PROTEIN"/>
    <property type="match status" value="1"/>
</dbReference>
<feature type="domain" description="Apple" evidence="13">
    <location>
        <begin position="355"/>
        <end position="439"/>
    </location>
</feature>
<evidence type="ECO:0000256" key="10">
    <source>
        <dbReference type="SAM" id="SignalP"/>
    </source>
</evidence>
<dbReference type="Pfam" id="PF08276">
    <property type="entry name" value="PAN_2"/>
    <property type="match status" value="2"/>
</dbReference>
<keyword evidence="9" id="KW-0472">Membrane</keyword>
<dbReference type="Pfam" id="PF00954">
    <property type="entry name" value="S_locus_glycop"/>
    <property type="match status" value="2"/>
</dbReference>
<evidence type="ECO:0000256" key="2">
    <source>
        <dbReference type="ARBA" id="ARBA00012513"/>
    </source>
</evidence>
<feature type="chain" id="PRO_5009187151" description="non-specific serine/threonine protein kinase" evidence="10">
    <location>
        <begin position="27"/>
        <end position="1192"/>
    </location>
</feature>
<gene>
    <name evidence="14" type="ORF">BAE44_0025246</name>
</gene>
<evidence type="ECO:0000259" key="12">
    <source>
        <dbReference type="PROSITE" id="PS50927"/>
    </source>
</evidence>
<evidence type="ECO:0000256" key="7">
    <source>
        <dbReference type="ARBA" id="ARBA00048679"/>
    </source>
</evidence>
<feature type="transmembrane region" description="Helical" evidence="9">
    <location>
        <begin position="454"/>
        <end position="475"/>
    </location>
</feature>
<evidence type="ECO:0000256" key="1">
    <source>
        <dbReference type="ARBA" id="ARBA00004479"/>
    </source>
</evidence>
<dbReference type="Proteomes" id="UP000095767">
    <property type="component" value="Unassembled WGS sequence"/>
</dbReference>
<keyword evidence="8" id="KW-0067">ATP-binding</keyword>
<comment type="catalytic activity">
    <reaction evidence="7">
        <text>L-seryl-[protein] + ATP = O-phospho-L-seryl-[protein] + ADP + H(+)</text>
        <dbReference type="Rhea" id="RHEA:17989"/>
        <dbReference type="Rhea" id="RHEA-COMP:9863"/>
        <dbReference type="Rhea" id="RHEA-COMP:11604"/>
        <dbReference type="ChEBI" id="CHEBI:15378"/>
        <dbReference type="ChEBI" id="CHEBI:29999"/>
        <dbReference type="ChEBI" id="CHEBI:30616"/>
        <dbReference type="ChEBI" id="CHEBI:83421"/>
        <dbReference type="ChEBI" id="CHEBI:456216"/>
        <dbReference type="EC" id="2.7.11.1"/>
    </reaction>
</comment>
<feature type="signal peptide" evidence="10">
    <location>
        <begin position="1"/>
        <end position="26"/>
    </location>
</feature>